<protein>
    <submittedName>
        <fullName evidence="1">Gliding motility-associated C-terminal domain-containing protein</fullName>
    </submittedName>
</protein>
<name>A0AAE3H0N9_9BACT</name>
<evidence type="ECO:0000313" key="2">
    <source>
        <dbReference type="Proteomes" id="UP001204144"/>
    </source>
</evidence>
<dbReference type="Proteomes" id="UP001204144">
    <property type="component" value="Unassembled WGS sequence"/>
</dbReference>
<keyword evidence="2" id="KW-1185">Reference proteome</keyword>
<comment type="caution">
    <text evidence="1">The sequence shown here is derived from an EMBL/GenBank/DDBJ whole genome shotgun (WGS) entry which is preliminary data.</text>
</comment>
<organism evidence="1 2">
    <name type="scientific">Lacihabitans soyangensis</name>
    <dbReference type="NCBI Taxonomy" id="869394"/>
    <lineage>
        <taxon>Bacteria</taxon>
        <taxon>Pseudomonadati</taxon>
        <taxon>Bacteroidota</taxon>
        <taxon>Cytophagia</taxon>
        <taxon>Cytophagales</taxon>
        <taxon>Leadbetterellaceae</taxon>
        <taxon>Lacihabitans</taxon>
    </lineage>
</organism>
<dbReference type="AlphaFoldDB" id="A0AAE3H0N9"/>
<sequence>MVFVKSLIHVIFKGNKIENRLRLILLSILTFVFFQSKSQDLCQQPSFAKGEFDLSSTTLCLPQMLTVTDKSLSKNVKYVFNYQGESLEEVKMLATSQITFDYTSLVKKPETFTVVQIGDFNGKVSVACKNLVVRPGNYAIHSYTQCVGSSLVVNIPVHTYNDFDTYEIIVGTTSTMITRSQLPYQTTKNVVLPTQFKVTGNYNDPTKGCSTPVPTTTITSSVLVAGGIDRPFNPNISEVKLQNPQKATITFTGSYHTSNVAAEQYRLYAYPKGTLPTTSNVIISNIVPGKYSVNIPDSTKSYCYFIQREKTGCGFSTEWSAELCTHPLKSVVFSPYQYKLDWTRYPNTMFGMPSNFITNIAISQRIERTENSSIVTPIMLFANIFTYTDNTITCKNKYCYRVKVNTTGQIGFLKFSGQSLSNLVCVDRSNIVAEKPKEVYVSTDFDNKNAVYFDKTPNWPIDINRWVLYKKSNGSFKKIDSLVHPTDFIADKVLASKSEEYRIGYIDKCESVSALSDSVASVFMSYQEPKLLNWKNDNPFSESNIASREIEYLEENANTIKALKPVIGNQHEADFEGYNDQAKIRLKTVSDSNPALVSYSNVVKMEVPTNLVFPNVFTPNNDKFNDFFGLKGKFDNIESYNLQVFNRYGEQVVQLSNPAESWDGSIKGKTAPAGIYFYRISAILKNGESFNKDGILELLR</sequence>
<dbReference type="InterPro" id="IPR026341">
    <property type="entry name" value="T9SS_type_B"/>
</dbReference>
<dbReference type="NCBIfam" id="TIGR04131">
    <property type="entry name" value="Bac_Flav_CTERM"/>
    <property type="match status" value="1"/>
</dbReference>
<evidence type="ECO:0000313" key="1">
    <source>
        <dbReference type="EMBL" id="MCP9761921.1"/>
    </source>
</evidence>
<gene>
    <name evidence="1" type="ORF">EGI31_03065</name>
</gene>
<proteinExistence type="predicted"/>
<accession>A0AAE3H0N9</accession>
<dbReference type="EMBL" id="RJUF01000004">
    <property type="protein sequence ID" value="MCP9761921.1"/>
    <property type="molecule type" value="Genomic_DNA"/>
</dbReference>
<reference evidence="1 2" key="1">
    <citation type="submission" date="2018-11" db="EMBL/GenBank/DDBJ databases">
        <title>Novel bacteria species description.</title>
        <authorList>
            <person name="Han J.-H."/>
        </authorList>
    </citation>
    <scope>NUCLEOTIDE SEQUENCE [LARGE SCALE GENOMIC DNA]</scope>
    <source>
        <strain evidence="1 2">KCTC23259</strain>
    </source>
</reference>
<dbReference type="Pfam" id="PF13585">
    <property type="entry name" value="CHU_C"/>
    <property type="match status" value="1"/>
</dbReference>